<dbReference type="SUPFAM" id="SSF75011">
    <property type="entry name" value="3-carboxy-cis,cis-mucoante lactonizing enzyme"/>
    <property type="match status" value="1"/>
</dbReference>
<keyword evidence="4" id="KW-0413">Isomerase</keyword>
<feature type="chain" id="PRO_5018692080" evidence="3">
    <location>
        <begin position="21"/>
        <end position="405"/>
    </location>
</feature>
<gene>
    <name evidence="4" type="ORF">EDE15_3495</name>
</gene>
<evidence type="ECO:0000256" key="2">
    <source>
        <dbReference type="ARBA" id="ARBA00022526"/>
    </source>
</evidence>
<dbReference type="AlphaFoldDB" id="A0A3R9PBE5"/>
<protein>
    <submittedName>
        <fullName evidence="4">6-phosphogluconolactonase (Cycloisomerase 2 family)</fullName>
    </submittedName>
</protein>
<comment type="caution">
    <text evidence="4">The sequence shown here is derived from an EMBL/GenBank/DDBJ whole genome shotgun (WGS) entry which is preliminary data.</text>
</comment>
<comment type="similarity">
    <text evidence="1">Belongs to the cycloisomerase 2 family.</text>
</comment>
<dbReference type="Gene3D" id="2.130.10.10">
    <property type="entry name" value="YVTN repeat-like/Quinoprotein amine dehydrogenase"/>
    <property type="match status" value="2"/>
</dbReference>
<dbReference type="GO" id="GO:0016853">
    <property type="term" value="F:isomerase activity"/>
    <property type="evidence" value="ECO:0007669"/>
    <property type="project" value="UniProtKB-KW"/>
</dbReference>
<name>A0A3R9PBE5_9BACT</name>
<organism evidence="4 5">
    <name type="scientific">Edaphobacter aggregans</name>
    <dbReference type="NCBI Taxonomy" id="570835"/>
    <lineage>
        <taxon>Bacteria</taxon>
        <taxon>Pseudomonadati</taxon>
        <taxon>Acidobacteriota</taxon>
        <taxon>Terriglobia</taxon>
        <taxon>Terriglobales</taxon>
        <taxon>Acidobacteriaceae</taxon>
        <taxon>Edaphobacter</taxon>
    </lineage>
</organism>
<dbReference type="EMBL" id="RSDW01000001">
    <property type="protein sequence ID" value="RSL17943.1"/>
    <property type="molecule type" value="Genomic_DNA"/>
</dbReference>
<evidence type="ECO:0000313" key="5">
    <source>
        <dbReference type="Proteomes" id="UP000269669"/>
    </source>
</evidence>
<dbReference type="Proteomes" id="UP000269669">
    <property type="component" value="Unassembled WGS sequence"/>
</dbReference>
<evidence type="ECO:0000256" key="3">
    <source>
        <dbReference type="SAM" id="SignalP"/>
    </source>
</evidence>
<dbReference type="GO" id="GO:0006006">
    <property type="term" value="P:glucose metabolic process"/>
    <property type="evidence" value="ECO:0007669"/>
    <property type="project" value="UniProtKB-KW"/>
</dbReference>
<proteinExistence type="inferred from homology"/>
<evidence type="ECO:0000256" key="1">
    <source>
        <dbReference type="ARBA" id="ARBA00005564"/>
    </source>
</evidence>
<dbReference type="InterPro" id="IPR019405">
    <property type="entry name" value="Lactonase_7-beta_prop"/>
</dbReference>
<keyword evidence="2" id="KW-0119">Carbohydrate metabolism</keyword>
<reference evidence="4 5" key="1">
    <citation type="submission" date="2018-12" db="EMBL/GenBank/DDBJ databases">
        <title>Sequencing of bacterial isolates from soil warming experiment in Harvard Forest, Massachusetts, USA.</title>
        <authorList>
            <person name="Deangelis K."/>
        </authorList>
    </citation>
    <scope>NUCLEOTIDE SEQUENCE [LARGE SCALE GENOMIC DNA]</scope>
    <source>
        <strain evidence="4 5">EB153</strain>
    </source>
</reference>
<dbReference type="GO" id="GO:0017057">
    <property type="term" value="F:6-phosphogluconolactonase activity"/>
    <property type="evidence" value="ECO:0007669"/>
    <property type="project" value="TreeGrafter"/>
</dbReference>
<keyword evidence="3" id="KW-0732">Signal</keyword>
<dbReference type="PANTHER" id="PTHR30344:SF1">
    <property type="entry name" value="6-PHOSPHOGLUCONOLACTONASE"/>
    <property type="match status" value="1"/>
</dbReference>
<accession>A0A3R9PBE5</accession>
<feature type="signal peptide" evidence="3">
    <location>
        <begin position="1"/>
        <end position="20"/>
    </location>
</feature>
<dbReference type="PANTHER" id="PTHR30344">
    <property type="entry name" value="6-PHOSPHOGLUCONOLACTONASE-RELATED"/>
    <property type="match status" value="1"/>
</dbReference>
<keyword evidence="5" id="KW-1185">Reference proteome</keyword>
<dbReference type="PROSITE" id="PS51257">
    <property type="entry name" value="PROKAR_LIPOPROTEIN"/>
    <property type="match status" value="1"/>
</dbReference>
<dbReference type="Pfam" id="PF10282">
    <property type="entry name" value="Lactonase"/>
    <property type="match status" value="2"/>
</dbReference>
<dbReference type="OrthoDB" id="105446at2"/>
<sequence length="405" mass="41514">MSLRKLGRATMAATMSLAMGFGLTACTRDFTVAYVYVTMAPKNGQGGGVAEYAADYSSGALVAVNGSPVQAGNNPIYVVAAPNGQFIYVLNHDDSTVQEFAVNMSDGSLSSKNTYKITGTFPTSAIVDQTGRFLYVTYTYQTGYSSTKPGPGGMSIFPINADNSLGTATDQKLGNNPVGVTTNNFNNLVYVVDQEASPNAAVLGFSRDPNSGALTPVPGTTIGPAVPNGPTVATGFPAGVIPSAISMEPRGHFVYVTDRATNQLIGYVVQGSGVLVPMVNSPFTTGLFPVDVIVDPRGLYLYTSNFNADTIGAFAINTATGAPSGAVGSGSVTVGTTPISLAIEPALGIYLYTANNLDGTVSGLKLDAHNGTLAAVQNSPFPAPGLPTSVVAVANGNHATQIVQP</sequence>
<dbReference type="InterPro" id="IPR050282">
    <property type="entry name" value="Cycloisomerase_2"/>
</dbReference>
<keyword evidence="2" id="KW-0313">Glucose metabolism</keyword>
<dbReference type="RefSeq" id="WP_125486365.1">
    <property type="nucleotide sequence ID" value="NZ_RSDW01000001.1"/>
</dbReference>
<dbReference type="InterPro" id="IPR015943">
    <property type="entry name" value="WD40/YVTN_repeat-like_dom_sf"/>
</dbReference>
<evidence type="ECO:0000313" key="4">
    <source>
        <dbReference type="EMBL" id="RSL17943.1"/>
    </source>
</evidence>